<evidence type="ECO:0000313" key="1">
    <source>
        <dbReference type="EMBL" id="KAJ0174939.1"/>
    </source>
</evidence>
<evidence type="ECO:0000313" key="2">
    <source>
        <dbReference type="Proteomes" id="UP000824533"/>
    </source>
</evidence>
<dbReference type="EMBL" id="CM034402">
    <property type="protein sequence ID" value="KAJ0174939.1"/>
    <property type="molecule type" value="Genomic_DNA"/>
</dbReference>
<dbReference type="Proteomes" id="UP000824533">
    <property type="component" value="Linkage Group LG16"/>
</dbReference>
<comment type="caution">
    <text evidence="1">The sequence shown here is derived from an EMBL/GenBank/DDBJ whole genome shotgun (WGS) entry which is preliminary data.</text>
</comment>
<name>A0ACC1CU43_9NEOP</name>
<sequence>MCFRHWFSIKFEQQHAVLKYYNEKYIKDVKVLTGRNRRNGPYRTNCTVTVLVPFGNNITTSISYKVSGVDFTYKFKFCEIIKRKWMYDYVKSISDLFDNGGCPFQPRTYSIYNMEFPPKNCPLPLPQADTTLIYRYLITSTEEVIFELQIDIKIK</sequence>
<accession>A0ACC1CU43</accession>
<keyword evidence="2" id="KW-1185">Reference proteome</keyword>
<reference evidence="1 2" key="1">
    <citation type="journal article" date="2021" name="Front. Genet.">
        <title>Chromosome-Level Genome Assembly Reveals Significant Gene Expansion in the Toll and IMD Signaling Pathways of Dendrolimus kikuchii.</title>
        <authorList>
            <person name="Zhou J."/>
            <person name="Wu P."/>
            <person name="Xiong Z."/>
            <person name="Liu N."/>
            <person name="Zhao N."/>
            <person name="Ji M."/>
            <person name="Qiu Y."/>
            <person name="Yang B."/>
        </authorList>
    </citation>
    <scope>NUCLEOTIDE SEQUENCE [LARGE SCALE GENOMIC DNA]</scope>
    <source>
        <strain evidence="1">Ann1</strain>
    </source>
</reference>
<protein>
    <submittedName>
        <fullName evidence="1">Uncharacterized protein</fullName>
    </submittedName>
</protein>
<gene>
    <name evidence="1" type="ORF">K1T71_009080</name>
</gene>
<proteinExistence type="predicted"/>
<organism evidence="1 2">
    <name type="scientific">Dendrolimus kikuchii</name>
    <dbReference type="NCBI Taxonomy" id="765133"/>
    <lineage>
        <taxon>Eukaryota</taxon>
        <taxon>Metazoa</taxon>
        <taxon>Ecdysozoa</taxon>
        <taxon>Arthropoda</taxon>
        <taxon>Hexapoda</taxon>
        <taxon>Insecta</taxon>
        <taxon>Pterygota</taxon>
        <taxon>Neoptera</taxon>
        <taxon>Endopterygota</taxon>
        <taxon>Lepidoptera</taxon>
        <taxon>Glossata</taxon>
        <taxon>Ditrysia</taxon>
        <taxon>Bombycoidea</taxon>
        <taxon>Lasiocampidae</taxon>
        <taxon>Dendrolimus</taxon>
    </lineage>
</organism>